<sequence length="397" mass="45644">MNDQQVTIIDSKYCQKCAACRTQVCCDTLFELQQWYSSKDGHALKTCKKCRDMKASKQQGDASKRTSFDLDGCYETHEEFVDAVSSFMELHDNHVFDAFDQSLRMKATLTSTFLIDNEISVEACTQNADHDLQKRAAILLRNNLFDCTGYFFHVRRVNVKSDGQSTFTLSCSRSSETKIERDPSQIQRYTVSKDVFDCQGELRITMSKAYESVTIVYEHKCHMETQKFHMTDEVRNYIKSQKRLTPRQIYQNLVQMANESEFEKTDLHTITRQQLLVAEHDGFELIEGLQEPGVSLAFTTPCFSNQDKYDRAKMTEVFVDSTFGTNKHGCELYCVLTEYDLVSLPLSYLLLDTRGLSEDGKRGLRLTQWFTALRNAGLKPNFVHTDKDFAGCTIISY</sequence>
<gene>
    <name evidence="1" type="ORF">V1525DRAFT_458055</name>
</gene>
<organism evidence="1 2">
    <name type="scientific">Lipomyces kononenkoae</name>
    <name type="common">Yeast</name>
    <dbReference type="NCBI Taxonomy" id="34357"/>
    <lineage>
        <taxon>Eukaryota</taxon>
        <taxon>Fungi</taxon>
        <taxon>Dikarya</taxon>
        <taxon>Ascomycota</taxon>
        <taxon>Saccharomycotina</taxon>
        <taxon>Lipomycetes</taxon>
        <taxon>Lipomycetales</taxon>
        <taxon>Lipomycetaceae</taxon>
        <taxon>Lipomyces</taxon>
    </lineage>
</organism>
<name>A0ACC3SWC8_LIPKO</name>
<dbReference type="EMBL" id="MU971399">
    <property type="protein sequence ID" value="KAK9235978.1"/>
    <property type="molecule type" value="Genomic_DNA"/>
</dbReference>
<comment type="caution">
    <text evidence="1">The sequence shown here is derived from an EMBL/GenBank/DDBJ whole genome shotgun (WGS) entry which is preliminary data.</text>
</comment>
<dbReference type="Proteomes" id="UP001433508">
    <property type="component" value="Unassembled WGS sequence"/>
</dbReference>
<keyword evidence="2" id="KW-1185">Reference proteome</keyword>
<protein>
    <submittedName>
        <fullName evidence="1">Uncharacterized protein</fullName>
    </submittedName>
</protein>
<proteinExistence type="predicted"/>
<reference evidence="2" key="1">
    <citation type="journal article" date="2024" name="Front. Bioeng. Biotechnol.">
        <title>Genome-scale model development and genomic sequencing of the oleaginous clade Lipomyces.</title>
        <authorList>
            <person name="Czajka J.J."/>
            <person name="Han Y."/>
            <person name="Kim J."/>
            <person name="Mondo S.J."/>
            <person name="Hofstad B.A."/>
            <person name="Robles A."/>
            <person name="Haridas S."/>
            <person name="Riley R."/>
            <person name="LaButti K."/>
            <person name="Pangilinan J."/>
            <person name="Andreopoulos W."/>
            <person name="Lipzen A."/>
            <person name="Yan J."/>
            <person name="Wang M."/>
            <person name="Ng V."/>
            <person name="Grigoriev I.V."/>
            <person name="Spatafora J.W."/>
            <person name="Magnuson J.K."/>
            <person name="Baker S.E."/>
            <person name="Pomraning K.R."/>
        </authorList>
    </citation>
    <scope>NUCLEOTIDE SEQUENCE [LARGE SCALE GENOMIC DNA]</scope>
    <source>
        <strain evidence="2">CBS 7786</strain>
    </source>
</reference>
<accession>A0ACC3SWC8</accession>
<evidence type="ECO:0000313" key="2">
    <source>
        <dbReference type="Proteomes" id="UP001433508"/>
    </source>
</evidence>
<evidence type="ECO:0000313" key="1">
    <source>
        <dbReference type="EMBL" id="KAK9235978.1"/>
    </source>
</evidence>